<sequence>MRVALVHDWLVTSGGAERVLETLTEMFPDAPIFTGVVDRRQLSPRLQSRKIVPSFVQKMPRSRRWYNRYLPFLMYAFEQFDLSSYDLVISSSAAVAKGVLTSPETVHVAYIHTPMRYAWDMYHEYRNQEAHGMTKILMGPIFHYVRMWDRLSADRADVLVANSHFVQKRIWKHYRRPSEVVYPPVSVERFRLSVNPGSYYLVLSRLVAYKRIDLAVLAAKRMGIKLLVAGDGPERVNLRQLAGPGVEFVGAVTDDTARDLIENARGLIFPGQEDFGIVPVEMQAAGHPVVAYGRGGVLDTVIDGKTGVLFDCQDVDAVIGAIRRAEDISWNPQSIRHHAYGFRPEVFETNMSRIIDRAIHSSNVPAE</sequence>
<dbReference type="Pfam" id="PF13439">
    <property type="entry name" value="Glyco_transf_4"/>
    <property type="match status" value="1"/>
</dbReference>
<gene>
    <name evidence="3" type="ORF">C7B43_06525</name>
</gene>
<protein>
    <submittedName>
        <fullName evidence="3">Glycosyltransferase family 4 protein</fullName>
    </submittedName>
</protein>
<evidence type="ECO:0000259" key="2">
    <source>
        <dbReference type="Pfam" id="PF13439"/>
    </source>
</evidence>
<dbReference type="Proteomes" id="UP000242699">
    <property type="component" value="Unassembled WGS sequence"/>
</dbReference>
<feature type="domain" description="Glycosyltransferase subfamily 4-like N-terminal" evidence="2">
    <location>
        <begin position="14"/>
        <end position="189"/>
    </location>
</feature>
<dbReference type="InterPro" id="IPR028098">
    <property type="entry name" value="Glyco_trans_4-like_N"/>
</dbReference>
<dbReference type="Gene3D" id="3.40.50.2000">
    <property type="entry name" value="Glycogen Phosphorylase B"/>
    <property type="match status" value="2"/>
</dbReference>
<proteinExistence type="predicted"/>
<comment type="caution">
    <text evidence="3">The sequence shown here is derived from an EMBL/GenBank/DDBJ whole genome shotgun (WGS) entry which is preliminary data.</text>
</comment>
<dbReference type="EMBL" id="PXYT01000011">
    <property type="protein sequence ID" value="PSR30364.1"/>
    <property type="molecule type" value="Genomic_DNA"/>
</dbReference>
<organism evidence="3 4">
    <name type="scientific">Sulfobacillus benefaciens</name>
    <dbReference type="NCBI Taxonomy" id="453960"/>
    <lineage>
        <taxon>Bacteria</taxon>
        <taxon>Bacillati</taxon>
        <taxon>Bacillota</taxon>
        <taxon>Clostridia</taxon>
        <taxon>Eubacteriales</taxon>
        <taxon>Clostridiales Family XVII. Incertae Sedis</taxon>
        <taxon>Sulfobacillus</taxon>
    </lineage>
</organism>
<dbReference type="InterPro" id="IPR001296">
    <property type="entry name" value="Glyco_trans_1"/>
</dbReference>
<dbReference type="AlphaFoldDB" id="A0A2T2X781"/>
<dbReference type="Pfam" id="PF00534">
    <property type="entry name" value="Glycos_transf_1"/>
    <property type="match status" value="1"/>
</dbReference>
<accession>A0A2T2X781</accession>
<feature type="domain" description="Glycosyl transferase family 1" evidence="1">
    <location>
        <begin position="199"/>
        <end position="328"/>
    </location>
</feature>
<reference evidence="3 4" key="1">
    <citation type="journal article" date="2014" name="BMC Genomics">
        <title>Comparison of environmental and isolate Sulfobacillus genomes reveals diverse carbon, sulfur, nitrogen, and hydrogen metabolisms.</title>
        <authorList>
            <person name="Justice N.B."/>
            <person name="Norman A."/>
            <person name="Brown C.T."/>
            <person name="Singh A."/>
            <person name="Thomas B.C."/>
            <person name="Banfield J.F."/>
        </authorList>
    </citation>
    <scope>NUCLEOTIDE SEQUENCE [LARGE SCALE GENOMIC DNA]</scope>
    <source>
        <strain evidence="3">AMDSBA1</strain>
    </source>
</reference>
<name>A0A2T2X781_9FIRM</name>
<dbReference type="PANTHER" id="PTHR45947:SF3">
    <property type="entry name" value="SULFOQUINOVOSYL TRANSFERASE SQD2"/>
    <property type="match status" value="1"/>
</dbReference>
<dbReference type="SUPFAM" id="SSF53756">
    <property type="entry name" value="UDP-Glycosyltransferase/glycogen phosphorylase"/>
    <property type="match status" value="1"/>
</dbReference>
<dbReference type="GO" id="GO:0016757">
    <property type="term" value="F:glycosyltransferase activity"/>
    <property type="evidence" value="ECO:0007669"/>
    <property type="project" value="InterPro"/>
</dbReference>
<evidence type="ECO:0000313" key="4">
    <source>
        <dbReference type="Proteomes" id="UP000242699"/>
    </source>
</evidence>
<dbReference type="PANTHER" id="PTHR45947">
    <property type="entry name" value="SULFOQUINOVOSYL TRANSFERASE SQD2"/>
    <property type="match status" value="1"/>
</dbReference>
<dbReference type="InterPro" id="IPR050194">
    <property type="entry name" value="Glycosyltransferase_grp1"/>
</dbReference>
<evidence type="ECO:0000313" key="3">
    <source>
        <dbReference type="EMBL" id="PSR30364.1"/>
    </source>
</evidence>
<evidence type="ECO:0000259" key="1">
    <source>
        <dbReference type="Pfam" id="PF00534"/>
    </source>
</evidence>
<keyword evidence="3" id="KW-0808">Transferase</keyword>